<protein>
    <submittedName>
        <fullName evidence="6">Metallophosphoesterase</fullName>
    </submittedName>
</protein>
<feature type="domain" description="Calcineurin-like phosphoesterase" evidence="5">
    <location>
        <begin position="31"/>
        <end position="237"/>
    </location>
</feature>
<proteinExistence type="inferred from homology"/>
<dbReference type="AlphaFoldDB" id="A0A4S3TH29"/>
<evidence type="ECO:0000256" key="3">
    <source>
        <dbReference type="ARBA" id="ARBA00023004"/>
    </source>
</evidence>
<sequence length="330" mass="36177">MSEAPMQGLHAVDDRVLLGRLEQPTTEAATRLAVVGDPHVATRATRTPRVFHRTEQRLRTVIEELNQQAIDLVVCPGDLTKDGEPWNVERVDVLFEELEAPLLATPGNHDLQKCQHDHSCISTATFADRYATGSYPLRYEIGDLELFVVNTAGGPNGPYTDTHRGTISERQLAWLEEQLPTATTPIVVGHHNPFPIAGPPLRAVEPWQTFTMQNQDRVRAVLEANDVSLVLSGHHHLPSLASHGGVRQLIAPAIASYPQAYCLLEIDPTGTNVWLVSNATENARQEAYELAATGPPFVRTLLGLTETTLEACPVRYEPPRVAGEPLVDGP</sequence>
<evidence type="ECO:0000313" key="7">
    <source>
        <dbReference type="Proteomes" id="UP000318864"/>
    </source>
</evidence>
<dbReference type="InterPro" id="IPR029052">
    <property type="entry name" value="Metallo-depent_PP-like"/>
</dbReference>
<comment type="caution">
    <text evidence="6">The sequence shown here is derived from an EMBL/GenBank/DDBJ whole genome shotgun (WGS) entry which is preliminary data.</text>
</comment>
<keyword evidence="1" id="KW-0479">Metal-binding</keyword>
<dbReference type="SUPFAM" id="SSF56300">
    <property type="entry name" value="Metallo-dependent phosphatases"/>
    <property type="match status" value="1"/>
</dbReference>
<comment type="similarity">
    <text evidence="4">Belongs to the cyclic nucleotide phosphodiesterase class-III family.</text>
</comment>
<dbReference type="InterPro" id="IPR050884">
    <property type="entry name" value="CNP_phosphodiesterase-III"/>
</dbReference>
<dbReference type="Gene3D" id="3.60.21.10">
    <property type="match status" value="1"/>
</dbReference>
<name>A0A4S3TH29_9EURY</name>
<dbReference type="Pfam" id="PF00149">
    <property type="entry name" value="Metallophos"/>
    <property type="match status" value="1"/>
</dbReference>
<dbReference type="GO" id="GO:0016787">
    <property type="term" value="F:hydrolase activity"/>
    <property type="evidence" value="ECO:0007669"/>
    <property type="project" value="UniProtKB-KW"/>
</dbReference>
<dbReference type="Proteomes" id="UP000318864">
    <property type="component" value="Unassembled WGS sequence"/>
</dbReference>
<dbReference type="RefSeq" id="WP_141466342.1">
    <property type="nucleotide sequence ID" value="NZ_RBZW01000070.1"/>
</dbReference>
<dbReference type="OrthoDB" id="7513at2157"/>
<dbReference type="EMBL" id="RBZW01000070">
    <property type="protein sequence ID" value="THE63201.1"/>
    <property type="molecule type" value="Genomic_DNA"/>
</dbReference>
<evidence type="ECO:0000256" key="2">
    <source>
        <dbReference type="ARBA" id="ARBA00022801"/>
    </source>
</evidence>
<keyword evidence="2" id="KW-0378">Hydrolase</keyword>
<gene>
    <name evidence="6" type="ORF">D8Y22_19645</name>
</gene>
<dbReference type="PANTHER" id="PTHR42988">
    <property type="entry name" value="PHOSPHOHYDROLASE"/>
    <property type="match status" value="1"/>
</dbReference>
<accession>A0A4S3TH29</accession>
<dbReference type="GO" id="GO:0046872">
    <property type="term" value="F:metal ion binding"/>
    <property type="evidence" value="ECO:0007669"/>
    <property type="project" value="UniProtKB-KW"/>
</dbReference>
<keyword evidence="3" id="KW-0408">Iron</keyword>
<evidence type="ECO:0000259" key="5">
    <source>
        <dbReference type="Pfam" id="PF00149"/>
    </source>
</evidence>
<evidence type="ECO:0000313" key="6">
    <source>
        <dbReference type="EMBL" id="THE63201.1"/>
    </source>
</evidence>
<evidence type="ECO:0000256" key="1">
    <source>
        <dbReference type="ARBA" id="ARBA00022723"/>
    </source>
</evidence>
<keyword evidence="7" id="KW-1185">Reference proteome</keyword>
<evidence type="ECO:0000256" key="4">
    <source>
        <dbReference type="ARBA" id="ARBA00025742"/>
    </source>
</evidence>
<dbReference type="InterPro" id="IPR004843">
    <property type="entry name" value="Calcineurin-like_PHP"/>
</dbReference>
<reference evidence="6 7" key="1">
    <citation type="submission" date="2018-10" db="EMBL/GenBank/DDBJ databases">
        <title>Natronolimnobius sp. XQ-INN 246 isolated from Inner Mongolia Autonomous Region of China.</title>
        <authorList>
            <person name="Xue Q."/>
        </authorList>
    </citation>
    <scope>NUCLEOTIDE SEQUENCE [LARGE SCALE GENOMIC DNA]</scope>
    <source>
        <strain evidence="6 7">XQ-INN 246</strain>
    </source>
</reference>
<dbReference type="PANTHER" id="PTHR42988:SF2">
    <property type="entry name" value="CYCLIC NUCLEOTIDE PHOSPHODIESTERASE CBUA0032-RELATED"/>
    <property type="match status" value="1"/>
</dbReference>
<organism evidence="6 7">
    <name type="scientific">Salinadaptatus halalkaliphilus</name>
    <dbReference type="NCBI Taxonomy" id="2419781"/>
    <lineage>
        <taxon>Archaea</taxon>
        <taxon>Methanobacteriati</taxon>
        <taxon>Methanobacteriota</taxon>
        <taxon>Stenosarchaea group</taxon>
        <taxon>Halobacteria</taxon>
        <taxon>Halobacteriales</taxon>
        <taxon>Natrialbaceae</taxon>
        <taxon>Salinadaptatus</taxon>
    </lineage>
</organism>